<dbReference type="InParanoid" id="A0A259U165"/>
<evidence type="ECO:0000313" key="3">
    <source>
        <dbReference type="EMBL" id="OZC03564.1"/>
    </source>
</evidence>
<keyword evidence="1" id="KW-0732">Signal</keyword>
<dbReference type="EMBL" id="MQWB01000001">
    <property type="protein sequence ID" value="OZC03564.1"/>
    <property type="molecule type" value="Genomic_DNA"/>
</dbReference>
<dbReference type="OrthoDB" id="9801077at2"/>
<dbReference type="GO" id="GO:0004553">
    <property type="term" value="F:hydrolase activity, hydrolyzing O-glycosyl compounds"/>
    <property type="evidence" value="ECO:0007669"/>
    <property type="project" value="InterPro"/>
</dbReference>
<dbReference type="PROSITE" id="PS51257">
    <property type="entry name" value="PROKAR_LIPOPROTEIN"/>
    <property type="match status" value="1"/>
</dbReference>
<evidence type="ECO:0000313" key="4">
    <source>
        <dbReference type="Proteomes" id="UP000216446"/>
    </source>
</evidence>
<dbReference type="Pfam" id="PF02836">
    <property type="entry name" value="Glyco_hydro_2_C"/>
    <property type="match status" value="1"/>
</dbReference>
<dbReference type="Gene3D" id="3.20.20.80">
    <property type="entry name" value="Glycosidases"/>
    <property type="match status" value="1"/>
</dbReference>
<dbReference type="InterPro" id="IPR013783">
    <property type="entry name" value="Ig-like_fold"/>
</dbReference>
<keyword evidence="4" id="KW-1185">Reference proteome</keyword>
<gene>
    <name evidence="3" type="ORF">BSZ36_11580</name>
</gene>
<feature type="domain" description="Glycoside hydrolase family 2 catalytic" evidence="2">
    <location>
        <begin position="69"/>
        <end position="248"/>
    </location>
</feature>
<protein>
    <submittedName>
        <fullName evidence="3">Beta-galactosidase</fullName>
    </submittedName>
</protein>
<dbReference type="Gene3D" id="2.60.40.10">
    <property type="entry name" value="Immunoglobulins"/>
    <property type="match status" value="1"/>
</dbReference>
<dbReference type="Proteomes" id="UP000216446">
    <property type="component" value="Unassembled WGS sequence"/>
</dbReference>
<dbReference type="InterPro" id="IPR017853">
    <property type="entry name" value="GH"/>
</dbReference>
<proteinExistence type="predicted"/>
<accession>A0A259U165</accession>
<dbReference type="AlphaFoldDB" id="A0A259U165"/>
<evidence type="ECO:0000256" key="1">
    <source>
        <dbReference type="SAM" id="SignalP"/>
    </source>
</evidence>
<comment type="caution">
    <text evidence="3">The sequence shown here is derived from an EMBL/GenBank/DDBJ whole genome shotgun (WGS) entry which is preliminary data.</text>
</comment>
<feature type="chain" id="PRO_5012266325" evidence="1">
    <location>
        <begin position="17"/>
        <end position="455"/>
    </location>
</feature>
<dbReference type="RefSeq" id="WP_143536875.1">
    <property type="nucleotide sequence ID" value="NZ_MQWB01000001.1"/>
</dbReference>
<feature type="signal peptide" evidence="1">
    <location>
        <begin position="1"/>
        <end position="16"/>
    </location>
</feature>
<evidence type="ECO:0000259" key="2">
    <source>
        <dbReference type="Pfam" id="PF02836"/>
    </source>
</evidence>
<name>A0A259U165_9BACT</name>
<reference evidence="3 4" key="1">
    <citation type="submission" date="2016-11" db="EMBL/GenBank/DDBJ databases">
        <title>Study of marine rhodopsin-containing bacteria.</title>
        <authorList>
            <person name="Yoshizawa S."/>
            <person name="Kumagai Y."/>
            <person name="Kogure K."/>
        </authorList>
    </citation>
    <scope>NUCLEOTIDE SEQUENCE [LARGE SCALE GENOMIC DNA]</scope>
    <source>
        <strain evidence="3 4">SG-29</strain>
    </source>
</reference>
<dbReference type="GO" id="GO:0005975">
    <property type="term" value="P:carbohydrate metabolic process"/>
    <property type="evidence" value="ECO:0007669"/>
    <property type="project" value="InterPro"/>
</dbReference>
<dbReference type="InterPro" id="IPR006103">
    <property type="entry name" value="Glyco_hydro_2_cat"/>
</dbReference>
<organism evidence="3 4">
    <name type="scientific">Rubricoccus marinus</name>
    <dbReference type="NCBI Taxonomy" id="716817"/>
    <lineage>
        <taxon>Bacteria</taxon>
        <taxon>Pseudomonadati</taxon>
        <taxon>Rhodothermota</taxon>
        <taxon>Rhodothermia</taxon>
        <taxon>Rhodothermales</taxon>
        <taxon>Rubricoccaceae</taxon>
        <taxon>Rubricoccus</taxon>
    </lineage>
</organism>
<sequence length="455" mass="49216">MLFRSCCALLGLFALAACNPSAPEASGETAVAATEGPAKVEVRGDSTGYGLFVDGEPFYIKGAGLEFGDVEALAAHGANSFRTWRTDNGEATGKEVLDRAHAAGLMVTMGLEIAREREGQGRGVFGFDYDDEEAVAAQLERVRAEVMELKDHPALLMWGIGNELNLGADNPAVWDAVNGISEMIHEVDPNHPTTTMLAGIGPELVEDIRERAPSLDLLSIQMYADIENLPQRIADAGWDGPLVITEWGATGHWEVPTTPWGAPIENNSSVKADLYGSRYRTAILSNREQILGSYVFLWGQKQERTDTWYGMFLASGEETESIGTMEELWTEKVPANRAPRLDAVTLDGRGALDAIQLDPGQTVPAAVSSSDPDGDGLRYRWEVREEQKDLSEGGDDESVPQLIPGSIDAPEAAEVAVTAPETPGAYRLFVYVFDGQNHAAHANIPFHVGDYEPVD</sequence>
<dbReference type="SUPFAM" id="SSF51445">
    <property type="entry name" value="(Trans)glycosidases"/>
    <property type="match status" value="1"/>
</dbReference>